<feature type="compositionally biased region" description="Low complexity" evidence="2">
    <location>
        <begin position="187"/>
        <end position="197"/>
    </location>
</feature>
<evidence type="ECO:0000256" key="2">
    <source>
        <dbReference type="SAM" id="MobiDB-lite"/>
    </source>
</evidence>
<dbReference type="OrthoDB" id="4760568at2"/>
<evidence type="ECO:0000313" key="4">
    <source>
        <dbReference type="EMBL" id="EON33087.1"/>
    </source>
</evidence>
<dbReference type="InterPro" id="IPR000030">
    <property type="entry name" value="PPE_dom"/>
</dbReference>
<feature type="region of interest" description="Disordered" evidence="2">
    <location>
        <begin position="187"/>
        <end position="206"/>
    </location>
</feature>
<evidence type="ECO:0000313" key="5">
    <source>
        <dbReference type="Proteomes" id="UP000013569"/>
    </source>
</evidence>
<feature type="compositionally biased region" description="Low complexity" evidence="2">
    <location>
        <begin position="294"/>
        <end position="310"/>
    </location>
</feature>
<dbReference type="PATRIC" id="fig|1316928.3.peg.1742"/>
<organism evidence="4 5">
    <name type="scientific">Gordonia terrae C-6</name>
    <dbReference type="NCBI Taxonomy" id="1316928"/>
    <lineage>
        <taxon>Bacteria</taxon>
        <taxon>Bacillati</taxon>
        <taxon>Actinomycetota</taxon>
        <taxon>Actinomycetes</taxon>
        <taxon>Mycobacteriales</taxon>
        <taxon>Gordoniaceae</taxon>
        <taxon>Gordonia</taxon>
    </lineage>
</organism>
<protein>
    <submittedName>
        <fullName evidence="4">PPE protein</fullName>
    </submittedName>
</protein>
<comment type="similarity">
    <text evidence="1">Belongs to the mycobacterial PPE family.</text>
</comment>
<feature type="region of interest" description="Disordered" evidence="2">
    <location>
        <begin position="285"/>
        <end position="314"/>
    </location>
</feature>
<dbReference type="SUPFAM" id="SSF140459">
    <property type="entry name" value="PE/PPE dimer-like"/>
    <property type="match status" value="1"/>
</dbReference>
<dbReference type="RefSeq" id="WP_010842182.1">
    <property type="nucleotide sequence ID" value="NZ_AQPW01000007.1"/>
</dbReference>
<proteinExistence type="inferred from homology"/>
<dbReference type="Pfam" id="PF00823">
    <property type="entry name" value="PPE"/>
    <property type="match status" value="1"/>
</dbReference>
<dbReference type="Gene3D" id="1.20.1260.20">
    <property type="entry name" value="PPE superfamily"/>
    <property type="match status" value="1"/>
</dbReference>
<gene>
    <name evidence="4" type="ORF">GTC6_08709</name>
</gene>
<dbReference type="AlphaFoldDB" id="R7YAR8"/>
<evidence type="ECO:0000256" key="1">
    <source>
        <dbReference type="ARBA" id="ARBA00010652"/>
    </source>
</evidence>
<reference evidence="4 5" key="1">
    <citation type="journal article" date="2013" name="Genome Announc.">
        <title>Draft Genome Sequence of a Benzothiophene-Desulfurizing Bacterium, Gordona terrae Strain C-6.</title>
        <authorList>
            <person name="Wang W."/>
            <person name="Ma T."/>
            <person name="Ren Y."/>
            <person name="Li G."/>
        </authorList>
    </citation>
    <scope>NUCLEOTIDE SEQUENCE [LARGE SCALE GENOMIC DNA]</scope>
    <source>
        <strain evidence="4 5">C-6</strain>
    </source>
</reference>
<dbReference type="InterPro" id="IPR038332">
    <property type="entry name" value="PPE_sf"/>
</dbReference>
<evidence type="ECO:0000259" key="3">
    <source>
        <dbReference type="Pfam" id="PF00823"/>
    </source>
</evidence>
<feature type="domain" description="PPE" evidence="3">
    <location>
        <begin position="9"/>
        <end position="170"/>
    </location>
</feature>
<dbReference type="Proteomes" id="UP000013569">
    <property type="component" value="Unassembled WGS sequence"/>
</dbReference>
<sequence length="352" mass="35646">MIGFTGVNWDARPTAQLAADLGAGPGPAPLAEAGMAWAALATEIGEAGVEFTAVLARLGVHWQSAHSSAAFEELTRLAPWFAEVASEAVENAARAESQAAAITVARLNMPDLAEVDVVEKLHTIATTATAIAPIIAGAAAQAERAVAHQRMRAARVMQTYESAAEPVATPWKSARPAPGLVSGDALAAEQAAATRESAPPPAPVSTAPPIAAMPVGVGGVFTPPPEKLRYAPTIVAGVQPQVATTTPGGAPVTSAPGSGPGVPPPVAPGVATADRGAVVRTISADAADLDSPDESTSSATESTEQTATWADLATSDRPAAHYVSAPDRDGHTDVDPRYLSETLMLGAPGEHR</sequence>
<name>R7YAR8_9ACTN</name>
<comment type="caution">
    <text evidence="4">The sequence shown here is derived from an EMBL/GenBank/DDBJ whole genome shotgun (WGS) entry which is preliminary data.</text>
</comment>
<accession>R7YAR8</accession>
<dbReference type="EMBL" id="AQPW01000007">
    <property type="protein sequence ID" value="EON33087.1"/>
    <property type="molecule type" value="Genomic_DNA"/>
</dbReference>